<dbReference type="EMBL" id="BQNB010013401">
    <property type="protein sequence ID" value="GJT15505.1"/>
    <property type="molecule type" value="Genomic_DNA"/>
</dbReference>
<organism evidence="2 3">
    <name type="scientific">Tanacetum coccineum</name>
    <dbReference type="NCBI Taxonomy" id="301880"/>
    <lineage>
        <taxon>Eukaryota</taxon>
        <taxon>Viridiplantae</taxon>
        <taxon>Streptophyta</taxon>
        <taxon>Embryophyta</taxon>
        <taxon>Tracheophyta</taxon>
        <taxon>Spermatophyta</taxon>
        <taxon>Magnoliopsida</taxon>
        <taxon>eudicotyledons</taxon>
        <taxon>Gunneridae</taxon>
        <taxon>Pentapetalae</taxon>
        <taxon>asterids</taxon>
        <taxon>campanulids</taxon>
        <taxon>Asterales</taxon>
        <taxon>Asteraceae</taxon>
        <taxon>Asteroideae</taxon>
        <taxon>Anthemideae</taxon>
        <taxon>Anthemidinae</taxon>
        <taxon>Tanacetum</taxon>
    </lineage>
</organism>
<comment type="caution">
    <text evidence="2">The sequence shown here is derived from an EMBL/GenBank/DDBJ whole genome shotgun (WGS) entry which is preliminary data.</text>
</comment>
<accession>A0ABQ5BKY2</accession>
<reference evidence="2" key="2">
    <citation type="submission" date="2022-01" db="EMBL/GenBank/DDBJ databases">
        <authorList>
            <person name="Yamashiro T."/>
            <person name="Shiraishi A."/>
            <person name="Satake H."/>
            <person name="Nakayama K."/>
        </authorList>
    </citation>
    <scope>NUCLEOTIDE SEQUENCE</scope>
</reference>
<feature type="region of interest" description="Disordered" evidence="1">
    <location>
        <begin position="102"/>
        <end position="135"/>
    </location>
</feature>
<evidence type="ECO:0000313" key="3">
    <source>
        <dbReference type="Proteomes" id="UP001151760"/>
    </source>
</evidence>
<reference evidence="2" key="1">
    <citation type="journal article" date="2022" name="Int. J. Mol. Sci.">
        <title>Draft Genome of Tanacetum Coccineum: Genomic Comparison of Closely Related Tanacetum-Family Plants.</title>
        <authorList>
            <person name="Yamashiro T."/>
            <person name="Shiraishi A."/>
            <person name="Nakayama K."/>
            <person name="Satake H."/>
        </authorList>
    </citation>
    <scope>NUCLEOTIDE SEQUENCE</scope>
</reference>
<evidence type="ECO:0000256" key="1">
    <source>
        <dbReference type="SAM" id="MobiDB-lite"/>
    </source>
</evidence>
<proteinExistence type="predicted"/>
<keyword evidence="3" id="KW-1185">Reference proteome</keyword>
<name>A0ABQ5BKY2_9ASTR</name>
<evidence type="ECO:0000313" key="2">
    <source>
        <dbReference type="EMBL" id="GJT15505.1"/>
    </source>
</evidence>
<sequence>MDKARELSKLSRYAYLLGIDFGNGCSLDIFHWVEFSYNNSYRASIKATPFEHVTSHSLVHLFVGPGRGKFNSTGRQNAKRQLRRTYRDHGIQEVSTFQAKPVSQFSRFDGNSRRGPEFPHGTQRPISKEVSASLH</sequence>
<dbReference type="Proteomes" id="UP001151760">
    <property type="component" value="Unassembled WGS sequence"/>
</dbReference>
<gene>
    <name evidence="2" type="ORF">Tco_0874211</name>
</gene>
<protein>
    <submittedName>
        <fullName evidence="2">Uncharacterized protein</fullName>
    </submittedName>
</protein>